<evidence type="ECO:0000313" key="14">
    <source>
        <dbReference type="Proteomes" id="UP000559027"/>
    </source>
</evidence>
<dbReference type="Proteomes" id="UP000559027">
    <property type="component" value="Unassembled WGS sequence"/>
</dbReference>
<feature type="active site" evidence="8 9">
    <location>
        <position position="941"/>
    </location>
</feature>
<dbReference type="Gene3D" id="3.40.50.150">
    <property type="entry name" value="Vaccinia Virus protein VP39"/>
    <property type="match status" value="1"/>
</dbReference>
<dbReference type="InterPro" id="IPR001525">
    <property type="entry name" value="C5_MeTfrase"/>
</dbReference>
<dbReference type="InterPro" id="IPR043151">
    <property type="entry name" value="BAH_sf"/>
</dbReference>
<feature type="compositionally biased region" description="Basic and acidic residues" evidence="11">
    <location>
        <begin position="1"/>
        <end position="27"/>
    </location>
</feature>
<dbReference type="PANTHER" id="PTHR10629">
    <property type="entry name" value="CYTOSINE-SPECIFIC METHYLTRANSFERASE"/>
    <property type="match status" value="1"/>
</dbReference>
<feature type="region of interest" description="Disordered" evidence="11">
    <location>
        <begin position="111"/>
        <end position="155"/>
    </location>
</feature>
<dbReference type="PROSITE" id="PS51038">
    <property type="entry name" value="BAH"/>
    <property type="match status" value="2"/>
</dbReference>
<feature type="compositionally biased region" description="Acidic residues" evidence="11">
    <location>
        <begin position="111"/>
        <end position="130"/>
    </location>
</feature>
<feature type="region of interest" description="Disordered" evidence="11">
    <location>
        <begin position="341"/>
        <end position="362"/>
    </location>
</feature>
<dbReference type="PROSITE" id="PS51679">
    <property type="entry name" value="SAM_MT_C5"/>
    <property type="match status" value="1"/>
</dbReference>
<sequence length="1399" mass="160909">MDEVRREEALRKKREEDERERKRHEEILAAQQVDQKKLKRKEREQLRKKEKELMSGRSMKRSVEVEDIGGGEMEVDFARPSKRIQLDLPTEYYFARPDETRETADTFLEGEDELFGDEEENDDSDAEDSDDTRIRSRSRTNSAHPQSEQKEKQKPIRLLTEFTIFDTRHRNEYVVLSKIEEEDGVDRRFEAAGWVVPYYIDEEDLVGGDADELGGRGGRGETEIEPVYMRVGPVLRYSLDWTVDKEMPTENYSRWYQAFYTPRRVAQMVIAHAMKRHQMGFDAFVHGVLINSISIFGDRFDEDDLWAAAEIIRDAIEEVEQEDNNTNIRRVPAIAHILKHAPPPRTQSRSRGPTSRRKSHLNGPTRLLINAGLLVDLRNPDLAVLKQENQNPTHVTPLIASLARGFVNEELIVIGPPPAKGRLQDDAAIVKERKAQLGSLWRLIERAKGGVLEVDWKKEDRVTPRSNYLRKVYVGGEVYKPGDFVLVPHGKYGERDLTPVWPKQVAHLPSNASIASYFWFARIIYIKNEEQIAHVQWLEHASQTMLQELANQQELFFHTLCNPVPLKCLVAKAKVHVDPTGSIKPDEYFVRYIHDKFLATYVALPRDYHRFIDYYNDPTNRAVTNPIFDHCPSCIAMEEDNHKMQWQYERAPSRGQPPEGDGSDSAESRGILFNGKVYHIFDFVLYRTDKGPSHIGQILDFVKPRHGSRTTMSLRVRKVGRIWDLVGLVTSVETEMKDERHVFLTEEEAVVPYTDIINKAVVLSRESFGQRIFLRKWLDVSPYHFYVRYRFKKLIPEPWDEKTRVSFRELNVCKRCTEETIKYYYDINEFKNKMQSKQMRVFDLFGGVGAFSLGLTDGSGCLRVTHALEISPSAAKTIKNNFTGTQVINQCVNTVLRYEIKRSEGHQVERPFQLWDPKGKTPIPELPAPGSVDVITAGFPCQTHSRLNMFKTANDIKSNLMLTALSWVDYYRPKYIYMENVTGFLSFHLNTKQAGFHRVEGGVTMGGLKLLIRSLLEMGYQVRYSLLHAGHYGTPQGRIRFFLVAAQVTLPLPELPQPTHNFPQSHRLLITMPNGDPVRPIRTGNGTAPHPFVSIEDAIGDLLKFDWKRPGHARVNGRNEQGRGDVPALVCDYKKSHCGYQGQVGYHSEPKTSYQRDARVKASSDLQHYTKTVKARKVDRYVMCPTPSDRRERRTDILRVLAIPMNPSADYRSLKADMYEWQFANPISSAAKSSFKPGWYGRLDKDSYFPTIVTNIDPMAKQSKVLHPYCKRIVTVRELARAQGFPDWFVFETHRGNVVTIHRQIGNAVPLPLARALGRELREVLFKEWKEGRLEEIIGWEGHEHGQGGDNIAIEDDDDVRDGENRMEIEIIGDGEEHDQEMQDVDRNSDVDSLEGLYA</sequence>
<evidence type="ECO:0000256" key="1">
    <source>
        <dbReference type="ARBA" id="ARBA00004123"/>
    </source>
</evidence>
<evidence type="ECO:0000256" key="9">
    <source>
        <dbReference type="PROSITE-ProRule" id="PRU01016"/>
    </source>
</evidence>
<feature type="domain" description="BAH" evidence="12">
    <location>
        <begin position="676"/>
        <end position="802"/>
    </location>
</feature>
<dbReference type="OrthoDB" id="5376140at2759"/>
<dbReference type="NCBIfam" id="TIGR00675">
    <property type="entry name" value="dcm"/>
    <property type="match status" value="1"/>
</dbReference>
<dbReference type="Gene3D" id="2.30.30.490">
    <property type="match status" value="2"/>
</dbReference>
<proteinExistence type="inferred from homology"/>
<dbReference type="PRINTS" id="PR00105">
    <property type="entry name" value="C5METTRFRASE"/>
</dbReference>
<evidence type="ECO:0000256" key="7">
    <source>
        <dbReference type="ARBA" id="ARBA00023242"/>
    </source>
</evidence>
<feature type="domain" description="BAH" evidence="12">
    <location>
        <begin position="477"/>
        <end position="605"/>
    </location>
</feature>
<evidence type="ECO:0000256" key="4">
    <source>
        <dbReference type="ARBA" id="ARBA00022679"/>
    </source>
</evidence>
<feature type="compositionally biased region" description="Basic and acidic residues" evidence="11">
    <location>
        <begin position="41"/>
        <end position="54"/>
    </location>
</feature>
<gene>
    <name evidence="13" type="ORF">D9756_006098</name>
</gene>
<comment type="caution">
    <text evidence="13">The sequence shown here is derived from an EMBL/GenBank/DDBJ whole genome shotgun (WGS) entry which is preliminary data.</text>
</comment>
<accession>A0A8H5D2U2</accession>
<dbReference type="InterPro" id="IPR050390">
    <property type="entry name" value="C5-Methyltransferase"/>
</dbReference>
<name>A0A8H5D2U2_9AGAR</name>
<dbReference type="GO" id="GO:0005634">
    <property type="term" value="C:nucleus"/>
    <property type="evidence" value="ECO:0007669"/>
    <property type="project" value="UniProtKB-SubCell"/>
</dbReference>
<dbReference type="GO" id="GO:0032259">
    <property type="term" value="P:methylation"/>
    <property type="evidence" value="ECO:0007669"/>
    <property type="project" value="UniProtKB-KW"/>
</dbReference>
<reference evidence="13 14" key="1">
    <citation type="journal article" date="2020" name="ISME J.">
        <title>Uncovering the hidden diversity of litter-decomposition mechanisms in mushroom-forming fungi.</title>
        <authorList>
            <person name="Floudas D."/>
            <person name="Bentzer J."/>
            <person name="Ahren D."/>
            <person name="Johansson T."/>
            <person name="Persson P."/>
            <person name="Tunlid A."/>
        </authorList>
    </citation>
    <scope>NUCLEOTIDE SEQUENCE [LARGE SCALE GENOMIC DNA]</scope>
    <source>
        <strain evidence="13 14">CBS 146.42</strain>
    </source>
</reference>
<evidence type="ECO:0000256" key="10">
    <source>
        <dbReference type="RuleBase" id="RU000416"/>
    </source>
</evidence>
<dbReference type="InterPro" id="IPR029063">
    <property type="entry name" value="SAM-dependent_MTases_sf"/>
</dbReference>
<dbReference type="EC" id="2.1.1.37" evidence="2"/>
<dbReference type="EMBL" id="JAACJO010000011">
    <property type="protein sequence ID" value="KAF5352551.1"/>
    <property type="molecule type" value="Genomic_DNA"/>
</dbReference>
<evidence type="ECO:0000256" key="8">
    <source>
        <dbReference type="PIRSR" id="PIRSR037404-1"/>
    </source>
</evidence>
<evidence type="ECO:0000259" key="12">
    <source>
        <dbReference type="PROSITE" id="PS51038"/>
    </source>
</evidence>
<evidence type="ECO:0000256" key="6">
    <source>
        <dbReference type="ARBA" id="ARBA00023125"/>
    </source>
</evidence>
<dbReference type="SUPFAM" id="SSF53335">
    <property type="entry name" value="S-adenosyl-L-methionine-dependent methyltransferases"/>
    <property type="match status" value="1"/>
</dbReference>
<feature type="region of interest" description="Disordered" evidence="11">
    <location>
        <begin position="1"/>
        <end position="67"/>
    </location>
</feature>
<dbReference type="GO" id="GO:0003886">
    <property type="term" value="F:DNA (cytosine-5-)-methyltransferase activity"/>
    <property type="evidence" value="ECO:0007669"/>
    <property type="project" value="UniProtKB-UniRule"/>
</dbReference>
<dbReference type="Gene3D" id="3.90.120.10">
    <property type="entry name" value="DNA Methylase, subunit A, domain 2"/>
    <property type="match status" value="1"/>
</dbReference>
<evidence type="ECO:0000256" key="2">
    <source>
        <dbReference type="ARBA" id="ARBA00011975"/>
    </source>
</evidence>
<feature type="compositionally biased region" description="Basic and acidic residues" evidence="11">
    <location>
        <begin position="1380"/>
        <end position="1390"/>
    </location>
</feature>
<comment type="subcellular location">
    <subcellularLocation>
        <location evidence="1">Nucleus</location>
    </subcellularLocation>
</comment>
<dbReference type="PANTHER" id="PTHR10629:SF52">
    <property type="entry name" value="DNA (CYTOSINE-5)-METHYLTRANSFERASE 1"/>
    <property type="match status" value="1"/>
</dbReference>
<comment type="similarity">
    <text evidence="9 10">Belongs to the class I-like SAM-binding methyltransferase superfamily. C5-methyltransferase family.</text>
</comment>
<dbReference type="InterPro" id="IPR001025">
    <property type="entry name" value="BAH_dom"/>
</dbReference>
<dbReference type="GO" id="GO:0003677">
    <property type="term" value="F:DNA binding"/>
    <property type="evidence" value="ECO:0007669"/>
    <property type="project" value="UniProtKB-KW"/>
</dbReference>
<dbReference type="GO" id="GO:0003682">
    <property type="term" value="F:chromatin binding"/>
    <property type="evidence" value="ECO:0007669"/>
    <property type="project" value="UniProtKB-UniRule"/>
</dbReference>
<evidence type="ECO:0000256" key="5">
    <source>
        <dbReference type="ARBA" id="ARBA00022691"/>
    </source>
</evidence>
<protein>
    <recommendedName>
        <fullName evidence="2">DNA (cytosine-5-)-methyltransferase</fullName>
        <ecNumber evidence="2">2.1.1.37</ecNumber>
    </recommendedName>
</protein>
<keyword evidence="6" id="KW-0238">DNA-binding</keyword>
<evidence type="ECO:0000256" key="11">
    <source>
        <dbReference type="SAM" id="MobiDB-lite"/>
    </source>
</evidence>
<dbReference type="GO" id="GO:0044027">
    <property type="term" value="P:negative regulation of gene expression via chromosomal CpG island methylation"/>
    <property type="evidence" value="ECO:0007669"/>
    <property type="project" value="TreeGrafter"/>
</dbReference>
<keyword evidence="3 9" id="KW-0489">Methyltransferase</keyword>
<keyword evidence="4 9" id="KW-0808">Transferase</keyword>
<keyword evidence="7" id="KW-0539">Nucleus</keyword>
<evidence type="ECO:0000313" key="13">
    <source>
        <dbReference type="EMBL" id="KAF5352551.1"/>
    </source>
</evidence>
<keyword evidence="5 9" id="KW-0949">S-adenosyl-L-methionine</keyword>
<dbReference type="Pfam" id="PF00145">
    <property type="entry name" value="DNA_methylase"/>
    <property type="match status" value="1"/>
</dbReference>
<organism evidence="13 14">
    <name type="scientific">Leucocoprinus leucothites</name>
    <dbReference type="NCBI Taxonomy" id="201217"/>
    <lineage>
        <taxon>Eukaryota</taxon>
        <taxon>Fungi</taxon>
        <taxon>Dikarya</taxon>
        <taxon>Basidiomycota</taxon>
        <taxon>Agaricomycotina</taxon>
        <taxon>Agaricomycetes</taxon>
        <taxon>Agaricomycetidae</taxon>
        <taxon>Agaricales</taxon>
        <taxon>Agaricineae</taxon>
        <taxon>Agaricaceae</taxon>
        <taxon>Leucocoprinus</taxon>
    </lineage>
</organism>
<feature type="region of interest" description="Disordered" evidence="11">
    <location>
        <begin position="1372"/>
        <end position="1399"/>
    </location>
</feature>
<evidence type="ECO:0000256" key="3">
    <source>
        <dbReference type="ARBA" id="ARBA00022603"/>
    </source>
</evidence>
<dbReference type="GO" id="GO:0006346">
    <property type="term" value="P:DNA methylation-dependent constitutive heterochromatin formation"/>
    <property type="evidence" value="ECO:0007669"/>
    <property type="project" value="InterPro"/>
</dbReference>
<keyword evidence="14" id="KW-1185">Reference proteome</keyword>